<comment type="caution">
    <text evidence="2">The sequence shown here is derived from an EMBL/GenBank/DDBJ whole genome shotgun (WGS) entry which is preliminary data.</text>
</comment>
<dbReference type="EMBL" id="LYUB02000010">
    <property type="protein sequence ID" value="OVF08070.1"/>
    <property type="molecule type" value="Genomic_DNA"/>
</dbReference>
<feature type="compositionally biased region" description="Polar residues" evidence="1">
    <location>
        <begin position="91"/>
        <end position="103"/>
    </location>
</feature>
<reference evidence="2 3" key="1">
    <citation type="submission" date="2017-04" db="EMBL/GenBank/DDBJ databases">
        <title>Draft genome of the yeast Clavispora lusitaniae type strain CBS 6936.</title>
        <authorList>
            <person name="Durrens P."/>
            <person name="Klopp C."/>
            <person name="Biteau N."/>
            <person name="Fitton-Ouhabi V."/>
            <person name="Dementhon K."/>
            <person name="Accoceberry I."/>
            <person name="Sherman D.J."/>
            <person name="Noel T."/>
        </authorList>
    </citation>
    <scope>NUCLEOTIDE SEQUENCE [LARGE SCALE GENOMIC DNA]</scope>
    <source>
        <strain evidence="2 3">CBS 6936</strain>
    </source>
</reference>
<dbReference type="Proteomes" id="UP000195602">
    <property type="component" value="Unassembled WGS sequence"/>
</dbReference>
<dbReference type="AlphaFoldDB" id="A0AA91PZB3"/>
<accession>A0AA91PZB3</accession>
<sequence>MKTPAVEDGPQRLYGWVRLCRQESGNGKVVSATEKSKKQAKIERKKHRKRVVSTEALLGVFQVAARSPRVKTNQKWWRRQKMQKKDKMSTRQKIWLTSGTGSR</sequence>
<proteinExistence type="predicted"/>
<evidence type="ECO:0000313" key="2">
    <source>
        <dbReference type="EMBL" id="OVF08070.1"/>
    </source>
</evidence>
<organism evidence="2 3">
    <name type="scientific">Clavispora lusitaniae</name>
    <name type="common">Candida lusitaniae</name>
    <dbReference type="NCBI Taxonomy" id="36911"/>
    <lineage>
        <taxon>Eukaryota</taxon>
        <taxon>Fungi</taxon>
        <taxon>Dikarya</taxon>
        <taxon>Ascomycota</taxon>
        <taxon>Saccharomycotina</taxon>
        <taxon>Pichiomycetes</taxon>
        <taxon>Metschnikowiaceae</taxon>
        <taxon>Clavispora</taxon>
    </lineage>
</organism>
<feature type="region of interest" description="Disordered" evidence="1">
    <location>
        <begin position="28"/>
        <end position="47"/>
    </location>
</feature>
<evidence type="ECO:0000256" key="1">
    <source>
        <dbReference type="SAM" id="MobiDB-lite"/>
    </source>
</evidence>
<dbReference type="KEGG" id="clus:A9F13_10g02266"/>
<gene>
    <name evidence="2" type="ORF">A9F13_10g02266</name>
</gene>
<name>A0AA91PZB3_CLALS</name>
<feature type="region of interest" description="Disordered" evidence="1">
    <location>
        <begin position="72"/>
        <end position="103"/>
    </location>
</feature>
<protein>
    <submittedName>
        <fullName evidence="2">Uncharacterized protein</fullName>
    </submittedName>
</protein>
<evidence type="ECO:0000313" key="3">
    <source>
        <dbReference type="Proteomes" id="UP000195602"/>
    </source>
</evidence>